<protein>
    <submittedName>
        <fullName evidence="2">Uncharacterized protein</fullName>
    </submittedName>
</protein>
<proteinExistence type="predicted"/>
<evidence type="ECO:0000313" key="2">
    <source>
        <dbReference type="WBParaSite" id="PDA_v2.g23291.t1"/>
    </source>
</evidence>
<dbReference type="WBParaSite" id="PDA_v2.g23291.t1">
    <property type="protein sequence ID" value="PDA_v2.g23291.t1"/>
    <property type="gene ID" value="PDA_v2.g23291"/>
</dbReference>
<organism evidence="1 2">
    <name type="scientific">Panagrolaimus davidi</name>
    <dbReference type="NCBI Taxonomy" id="227884"/>
    <lineage>
        <taxon>Eukaryota</taxon>
        <taxon>Metazoa</taxon>
        <taxon>Ecdysozoa</taxon>
        <taxon>Nematoda</taxon>
        <taxon>Chromadorea</taxon>
        <taxon>Rhabditida</taxon>
        <taxon>Tylenchina</taxon>
        <taxon>Panagrolaimomorpha</taxon>
        <taxon>Panagrolaimoidea</taxon>
        <taxon>Panagrolaimidae</taxon>
        <taxon>Panagrolaimus</taxon>
    </lineage>
</organism>
<dbReference type="Proteomes" id="UP000887578">
    <property type="component" value="Unplaced"/>
</dbReference>
<keyword evidence="1" id="KW-1185">Reference proteome</keyword>
<reference evidence="2" key="1">
    <citation type="submission" date="2022-11" db="UniProtKB">
        <authorList>
            <consortium name="WormBaseParasite"/>
        </authorList>
    </citation>
    <scope>IDENTIFICATION</scope>
</reference>
<sequence length="294" mass="34573">MKFEKWLQCLEEWDDSEFVITNIEKKLSENVFDKELWKNYINYLKKIKNTNAMLGVYSRYCGLFLNDSRMENEFLNEAEKNGVNVGDELLDYKEFYSILPFQLPVKYGACNTKIDLSTTLPQNFALPNKMLKYLMKNVGILQKLQKSCKQLFLLQPTPICHRFVIASKPTKSYYNLTLKTHPKAINFDEQSLTITSENSMLENLKNFYLTNYVYIGSIFNVIRLSNVLKCVQRCEIKYLTIENQILFLKDYQLLTESKTVKEINILYSQIWKENGFLAQMEDIMENLPSAVHIE</sequence>
<evidence type="ECO:0000313" key="1">
    <source>
        <dbReference type="Proteomes" id="UP000887578"/>
    </source>
</evidence>
<name>A0A914PWX2_9BILA</name>
<accession>A0A914PWX2</accession>
<dbReference type="AlphaFoldDB" id="A0A914PWX2"/>